<dbReference type="CDD" id="cd11010">
    <property type="entry name" value="S1-P1_nuclease"/>
    <property type="match status" value="1"/>
</dbReference>
<gene>
    <name evidence="8" type="ORF">E5222_10810</name>
</gene>
<dbReference type="Proteomes" id="UP000309389">
    <property type="component" value="Unassembled WGS sequence"/>
</dbReference>
<dbReference type="SUPFAM" id="SSF48537">
    <property type="entry name" value="Phospholipase C/P1 nuclease"/>
    <property type="match status" value="1"/>
</dbReference>
<dbReference type="Pfam" id="PF02265">
    <property type="entry name" value="S1-P1_nuclease"/>
    <property type="match status" value="1"/>
</dbReference>
<keyword evidence="6" id="KW-0325">Glycoprotein</keyword>
<evidence type="ECO:0000256" key="4">
    <source>
        <dbReference type="ARBA" id="ARBA00022801"/>
    </source>
</evidence>
<keyword evidence="7" id="KW-0732">Signal</keyword>
<evidence type="ECO:0000256" key="1">
    <source>
        <dbReference type="ARBA" id="ARBA00022722"/>
    </source>
</evidence>
<organism evidence="8 9">
    <name type="scientific">Alteraurantiacibacter aquimixticola</name>
    <dbReference type="NCBI Taxonomy" id="2489173"/>
    <lineage>
        <taxon>Bacteria</taxon>
        <taxon>Pseudomonadati</taxon>
        <taxon>Pseudomonadota</taxon>
        <taxon>Alphaproteobacteria</taxon>
        <taxon>Sphingomonadales</taxon>
        <taxon>Erythrobacteraceae</taxon>
        <taxon>Alteraurantiacibacter</taxon>
    </lineage>
</organism>
<dbReference type="GO" id="GO:0003676">
    <property type="term" value="F:nucleic acid binding"/>
    <property type="evidence" value="ECO:0007669"/>
    <property type="project" value="InterPro"/>
</dbReference>
<proteinExistence type="predicted"/>
<dbReference type="InterPro" id="IPR003154">
    <property type="entry name" value="S1/P1nuclease"/>
</dbReference>
<dbReference type="OrthoDB" id="267579at2"/>
<evidence type="ECO:0000313" key="9">
    <source>
        <dbReference type="Proteomes" id="UP000309389"/>
    </source>
</evidence>
<evidence type="ECO:0000256" key="7">
    <source>
        <dbReference type="SAM" id="SignalP"/>
    </source>
</evidence>
<keyword evidence="9" id="KW-1185">Reference proteome</keyword>
<dbReference type="GO" id="GO:0016788">
    <property type="term" value="F:hydrolase activity, acting on ester bonds"/>
    <property type="evidence" value="ECO:0007669"/>
    <property type="project" value="InterPro"/>
</dbReference>
<feature type="signal peptide" evidence="7">
    <location>
        <begin position="1"/>
        <end position="22"/>
    </location>
</feature>
<dbReference type="RefSeq" id="WP_136693747.1">
    <property type="nucleotide sequence ID" value="NZ_SSHH01000002.1"/>
</dbReference>
<keyword evidence="4" id="KW-0378">Hydrolase</keyword>
<keyword evidence="3" id="KW-0255">Endonuclease</keyword>
<evidence type="ECO:0000256" key="6">
    <source>
        <dbReference type="ARBA" id="ARBA00023180"/>
    </source>
</evidence>
<dbReference type="EMBL" id="SSHH01000002">
    <property type="protein sequence ID" value="TIX50728.1"/>
    <property type="molecule type" value="Genomic_DNA"/>
</dbReference>
<sequence>MKRHTALLSALAALLLAQPALAWGPIGHRTSAEIAENNISGHTRAKIAEILGHEGLPEASTAPDEERSNPDVFWQEVASPFHYVTLPPGQVAEDIVHPPEGDALTALDRFAATLRDDNASQEDKAVALRFIVHLVADLHQPLHAGSGTDRGGNDFIVSWFDTPTNLHWVWDEGMILRQQLSAAEYAERLEGRIGPAETIAWWDPRPESWITESAALRDRIYPATGGEAGMGTFEAPAVLQYRYHWEWMPVVEERLAMAGIRLAAYLDLVFAEEP</sequence>
<accession>A0A4T3F5E9</accession>
<evidence type="ECO:0000256" key="5">
    <source>
        <dbReference type="ARBA" id="ARBA00023157"/>
    </source>
</evidence>
<name>A0A4T3F5E9_9SPHN</name>
<keyword evidence="1" id="KW-0540">Nuclease</keyword>
<dbReference type="GO" id="GO:0046872">
    <property type="term" value="F:metal ion binding"/>
    <property type="evidence" value="ECO:0007669"/>
    <property type="project" value="UniProtKB-KW"/>
</dbReference>
<keyword evidence="2" id="KW-0479">Metal-binding</keyword>
<keyword evidence="5" id="KW-1015">Disulfide bond</keyword>
<dbReference type="GO" id="GO:0006308">
    <property type="term" value="P:DNA catabolic process"/>
    <property type="evidence" value="ECO:0007669"/>
    <property type="project" value="InterPro"/>
</dbReference>
<comment type="caution">
    <text evidence="8">The sequence shown here is derived from an EMBL/GenBank/DDBJ whole genome shotgun (WGS) entry which is preliminary data.</text>
</comment>
<protein>
    <submittedName>
        <fullName evidence="8">S1/P1 Nuclease</fullName>
    </submittedName>
</protein>
<evidence type="ECO:0000313" key="8">
    <source>
        <dbReference type="EMBL" id="TIX50728.1"/>
    </source>
</evidence>
<dbReference type="PANTHER" id="PTHR33146:SF26">
    <property type="entry name" value="ENDONUCLEASE 4"/>
    <property type="match status" value="1"/>
</dbReference>
<reference evidence="8 9" key="1">
    <citation type="submission" date="2019-04" db="EMBL/GenBank/DDBJ databases">
        <title>Altererythrobacter aquimixticola sp. nov., isolated from sediment of junction between the ocean and a freshwater spring.</title>
        <authorList>
            <person name="Yoon J.-H."/>
        </authorList>
    </citation>
    <scope>NUCLEOTIDE SEQUENCE [LARGE SCALE GENOMIC DNA]</scope>
    <source>
        <strain evidence="8 9">SSKS-13</strain>
    </source>
</reference>
<feature type="chain" id="PRO_5020797389" evidence="7">
    <location>
        <begin position="23"/>
        <end position="274"/>
    </location>
</feature>
<dbReference type="Gene3D" id="1.10.575.10">
    <property type="entry name" value="P1 Nuclease"/>
    <property type="match status" value="1"/>
</dbReference>
<evidence type="ECO:0000256" key="2">
    <source>
        <dbReference type="ARBA" id="ARBA00022723"/>
    </source>
</evidence>
<evidence type="ECO:0000256" key="3">
    <source>
        <dbReference type="ARBA" id="ARBA00022759"/>
    </source>
</evidence>
<dbReference type="GO" id="GO:0004519">
    <property type="term" value="F:endonuclease activity"/>
    <property type="evidence" value="ECO:0007669"/>
    <property type="project" value="UniProtKB-KW"/>
</dbReference>
<dbReference type="PANTHER" id="PTHR33146">
    <property type="entry name" value="ENDONUCLEASE 4"/>
    <property type="match status" value="1"/>
</dbReference>
<dbReference type="InterPro" id="IPR008947">
    <property type="entry name" value="PLipase_C/P1_nuclease_dom_sf"/>
</dbReference>
<dbReference type="AlphaFoldDB" id="A0A4T3F5E9"/>